<evidence type="ECO:0000256" key="1">
    <source>
        <dbReference type="SAM" id="Phobius"/>
    </source>
</evidence>
<proteinExistence type="predicted"/>
<keyword evidence="3" id="KW-1185">Reference proteome</keyword>
<keyword evidence="1" id="KW-0472">Membrane</keyword>
<dbReference type="Proteomes" id="UP000470384">
    <property type="component" value="Unassembled WGS sequence"/>
</dbReference>
<reference evidence="2 3" key="1">
    <citation type="journal article" date="2016" name="Int. J. Syst. Evol. Microbiol.">
        <title>Pyruvatibacter mobilis gen. nov., sp. nov., a marine bacterium from the culture broth of Picochlorum sp. 122.</title>
        <authorList>
            <person name="Wang G."/>
            <person name="Tang M."/>
            <person name="Wu H."/>
            <person name="Dai S."/>
            <person name="Li T."/>
            <person name="Chen C."/>
            <person name="He H."/>
            <person name="Fan J."/>
            <person name="Xiang W."/>
            <person name="Li X."/>
        </authorList>
    </citation>
    <scope>NUCLEOTIDE SEQUENCE [LARGE SCALE GENOMIC DNA]</scope>
    <source>
        <strain evidence="2 3">GYP-11</strain>
    </source>
</reference>
<evidence type="ECO:0000313" key="3">
    <source>
        <dbReference type="Proteomes" id="UP000470384"/>
    </source>
</evidence>
<organism evidence="2 3">
    <name type="scientific">Pyruvatibacter mobilis</name>
    <dbReference type="NCBI Taxonomy" id="1712261"/>
    <lineage>
        <taxon>Bacteria</taxon>
        <taxon>Pseudomonadati</taxon>
        <taxon>Pseudomonadota</taxon>
        <taxon>Alphaproteobacteria</taxon>
        <taxon>Hyphomicrobiales</taxon>
        <taxon>Parvibaculaceae</taxon>
        <taxon>Pyruvatibacter</taxon>
    </lineage>
</organism>
<dbReference type="GeneID" id="300655288"/>
<name>A0A845QAD5_9HYPH</name>
<accession>A0A845QAD5</accession>
<dbReference type="OrthoDB" id="9912433at2"/>
<sequence>MSASTNMASNLSSARTSAQSASILDRAAQAVKSAKAGDMVVNALWAVLAVYGLAATVNVFLTY</sequence>
<comment type="caution">
    <text evidence="2">The sequence shown here is derived from an EMBL/GenBank/DDBJ whole genome shotgun (WGS) entry which is preliminary data.</text>
</comment>
<evidence type="ECO:0000313" key="2">
    <source>
        <dbReference type="EMBL" id="NBG95248.1"/>
    </source>
</evidence>
<protein>
    <submittedName>
        <fullName evidence="2">Uncharacterized protein</fullName>
    </submittedName>
</protein>
<dbReference type="AlphaFoldDB" id="A0A845QAD5"/>
<feature type="transmembrane region" description="Helical" evidence="1">
    <location>
        <begin position="43"/>
        <end position="61"/>
    </location>
</feature>
<gene>
    <name evidence="2" type="ORF">GTQ45_05835</name>
</gene>
<keyword evidence="1" id="KW-1133">Transmembrane helix</keyword>
<dbReference type="EMBL" id="WXYQ01000005">
    <property type="protein sequence ID" value="NBG95248.1"/>
    <property type="molecule type" value="Genomic_DNA"/>
</dbReference>
<keyword evidence="1" id="KW-0812">Transmembrane</keyword>
<dbReference type="RefSeq" id="WP_160587272.1">
    <property type="nucleotide sequence ID" value="NZ_BMHN01000001.1"/>
</dbReference>